<comment type="subcellular location">
    <subcellularLocation>
        <location evidence="7">Cell inner membrane</location>
        <topology evidence="7">Multi-pass membrane protein</topology>
    </subcellularLocation>
    <subcellularLocation>
        <location evidence="1">Cell membrane</location>
        <topology evidence="1">Multi-pass membrane protein</topology>
    </subcellularLocation>
</comment>
<dbReference type="Proteomes" id="UP000241771">
    <property type="component" value="Unassembled WGS sequence"/>
</dbReference>
<evidence type="ECO:0000256" key="2">
    <source>
        <dbReference type="ARBA" id="ARBA00022448"/>
    </source>
</evidence>
<proteinExistence type="inferred from homology"/>
<dbReference type="AlphaFoldDB" id="A0A2T3P124"/>
<evidence type="ECO:0000256" key="3">
    <source>
        <dbReference type="ARBA" id="ARBA00022475"/>
    </source>
</evidence>
<dbReference type="InterPro" id="IPR055348">
    <property type="entry name" value="DctQ"/>
</dbReference>
<feature type="transmembrane region" description="Helical" evidence="7">
    <location>
        <begin position="94"/>
        <end position="116"/>
    </location>
</feature>
<keyword evidence="6 7" id="KW-0472">Membrane</keyword>
<keyword evidence="7" id="KW-0997">Cell inner membrane</keyword>
<evidence type="ECO:0000256" key="6">
    <source>
        <dbReference type="ARBA" id="ARBA00023136"/>
    </source>
</evidence>
<keyword evidence="4 7" id="KW-0812">Transmembrane</keyword>
<evidence type="ECO:0000256" key="1">
    <source>
        <dbReference type="ARBA" id="ARBA00004651"/>
    </source>
</evidence>
<dbReference type="RefSeq" id="WP_051902007.1">
    <property type="nucleotide sequence ID" value="NZ_JGVO01000178.1"/>
</dbReference>
<sequence length="201" mass="22038">MKGFVSLVNRCAYGLHLVSGAILVSMMFITLSDVITRAVFNFTGGNIDFTFIGGVELIKYGLLFAILFTLPHSVTKSQVIVDLFTEKMNQRLKIYLEAFYTLGFSLLGAGMSVRFYEAIGSAQMTGETTQDLLIPMHYLYSTVLVATSMLTLRSFILALELVFAKNDPAPDTTPQSDSSEKAEAATAPGARQQSQHKEELA</sequence>
<evidence type="ECO:0000256" key="8">
    <source>
        <dbReference type="SAM" id="MobiDB-lite"/>
    </source>
</evidence>
<comment type="similarity">
    <text evidence="7">Belongs to the TRAP transporter small permease family.</text>
</comment>
<evidence type="ECO:0000313" key="11">
    <source>
        <dbReference type="Proteomes" id="UP000241771"/>
    </source>
</evidence>
<protein>
    <recommendedName>
        <fullName evidence="7">TRAP transporter small permease protein</fullName>
    </recommendedName>
</protein>
<organism evidence="10 11">
    <name type="scientific">Photobacterium sanctipauli</name>
    <dbReference type="NCBI Taxonomy" id="1342794"/>
    <lineage>
        <taxon>Bacteria</taxon>
        <taxon>Pseudomonadati</taxon>
        <taxon>Pseudomonadota</taxon>
        <taxon>Gammaproteobacteria</taxon>
        <taxon>Vibrionales</taxon>
        <taxon>Vibrionaceae</taxon>
        <taxon>Photobacterium</taxon>
    </lineage>
</organism>
<feature type="transmembrane region" description="Helical" evidence="7">
    <location>
        <begin position="12"/>
        <end position="31"/>
    </location>
</feature>
<feature type="transmembrane region" description="Helical" evidence="7">
    <location>
        <begin position="136"/>
        <end position="156"/>
    </location>
</feature>
<dbReference type="OrthoDB" id="7363305at2"/>
<name>A0A2T3P124_9GAMM</name>
<feature type="transmembrane region" description="Helical" evidence="7">
    <location>
        <begin position="51"/>
        <end position="74"/>
    </location>
</feature>
<evidence type="ECO:0000313" key="10">
    <source>
        <dbReference type="EMBL" id="PSW22226.1"/>
    </source>
</evidence>
<keyword evidence="2 7" id="KW-0813">Transport</keyword>
<evidence type="ECO:0000256" key="4">
    <source>
        <dbReference type="ARBA" id="ARBA00022692"/>
    </source>
</evidence>
<evidence type="ECO:0000256" key="7">
    <source>
        <dbReference type="RuleBase" id="RU369079"/>
    </source>
</evidence>
<dbReference type="Pfam" id="PF04290">
    <property type="entry name" value="DctQ"/>
    <property type="match status" value="1"/>
</dbReference>
<keyword evidence="3" id="KW-1003">Cell membrane</keyword>
<dbReference type="GO" id="GO:0005886">
    <property type="term" value="C:plasma membrane"/>
    <property type="evidence" value="ECO:0007669"/>
    <property type="project" value="UniProtKB-SubCell"/>
</dbReference>
<comment type="subunit">
    <text evidence="7">The complex comprises the extracytoplasmic solute receptor protein and the two transmembrane proteins.</text>
</comment>
<evidence type="ECO:0000259" key="9">
    <source>
        <dbReference type="Pfam" id="PF04290"/>
    </source>
</evidence>
<reference evidence="10 11" key="1">
    <citation type="submission" date="2018-01" db="EMBL/GenBank/DDBJ databases">
        <title>Whole genome sequencing of Histamine producing bacteria.</title>
        <authorList>
            <person name="Butler K."/>
        </authorList>
    </citation>
    <scope>NUCLEOTIDE SEQUENCE [LARGE SCALE GENOMIC DNA]</scope>
    <source>
        <strain evidence="10 11">DSM 100436</strain>
    </source>
</reference>
<keyword evidence="11" id="KW-1185">Reference proteome</keyword>
<comment type="function">
    <text evidence="7">Part of the tripartite ATP-independent periplasmic (TRAP) transport system.</text>
</comment>
<comment type="caution">
    <text evidence="10">The sequence shown here is derived from an EMBL/GenBank/DDBJ whole genome shotgun (WGS) entry which is preliminary data.</text>
</comment>
<feature type="region of interest" description="Disordered" evidence="8">
    <location>
        <begin position="167"/>
        <end position="201"/>
    </location>
</feature>
<evidence type="ECO:0000256" key="5">
    <source>
        <dbReference type="ARBA" id="ARBA00022989"/>
    </source>
</evidence>
<gene>
    <name evidence="10" type="ORF">C9I98_02885</name>
</gene>
<dbReference type="EMBL" id="PYMA01000001">
    <property type="protein sequence ID" value="PSW22226.1"/>
    <property type="molecule type" value="Genomic_DNA"/>
</dbReference>
<feature type="domain" description="Tripartite ATP-independent periplasmic transporters DctQ component" evidence="9">
    <location>
        <begin position="26"/>
        <end position="161"/>
    </location>
</feature>
<keyword evidence="5 7" id="KW-1133">Transmembrane helix</keyword>
<dbReference type="GO" id="GO:0022857">
    <property type="term" value="F:transmembrane transporter activity"/>
    <property type="evidence" value="ECO:0007669"/>
    <property type="project" value="UniProtKB-UniRule"/>
</dbReference>
<accession>A0A2T3P124</accession>